<keyword evidence="2" id="KW-1185">Reference proteome</keyword>
<protein>
    <recommendedName>
        <fullName evidence="3">NRDE family protein</fullName>
    </recommendedName>
</protein>
<dbReference type="RefSeq" id="WP_420245573.1">
    <property type="nucleotide sequence ID" value="NZ_BOPV01000001.1"/>
</dbReference>
<dbReference type="Gene3D" id="3.60.60.10">
    <property type="entry name" value="Penicillin V Acylase, Chain A"/>
    <property type="match status" value="1"/>
</dbReference>
<gene>
    <name evidence="1" type="ORF">TMPK1_41290</name>
</gene>
<evidence type="ECO:0000313" key="2">
    <source>
        <dbReference type="Proteomes" id="UP000681075"/>
    </source>
</evidence>
<proteinExistence type="predicted"/>
<dbReference type="Pfam" id="PF05742">
    <property type="entry name" value="TANGO2"/>
    <property type="match status" value="1"/>
</dbReference>
<organism evidence="1 2">
    <name type="scientific">Roseiterribacter gracilis</name>
    <dbReference type="NCBI Taxonomy" id="2812848"/>
    <lineage>
        <taxon>Bacteria</taxon>
        <taxon>Pseudomonadati</taxon>
        <taxon>Pseudomonadota</taxon>
        <taxon>Alphaproteobacteria</taxon>
        <taxon>Rhodospirillales</taxon>
        <taxon>Roseiterribacteraceae</taxon>
        <taxon>Roseiterribacter</taxon>
    </lineage>
</organism>
<dbReference type="AlphaFoldDB" id="A0A8S8XIR8"/>
<comment type="caution">
    <text evidence="1">The sequence shown here is derived from an EMBL/GenBank/DDBJ whole genome shotgun (WGS) entry which is preliminary data.</text>
</comment>
<reference evidence="1" key="1">
    <citation type="submission" date="2021-02" db="EMBL/GenBank/DDBJ databases">
        <title>Genome sequence of Rhodospirillales sp. strain TMPK1 isolated from soil.</title>
        <authorList>
            <person name="Nakai R."/>
            <person name="Kusada H."/>
            <person name="Tamaki H."/>
        </authorList>
    </citation>
    <scope>NUCLEOTIDE SEQUENCE</scope>
    <source>
        <strain evidence="1">TMPK1</strain>
    </source>
</reference>
<dbReference type="InterPro" id="IPR008551">
    <property type="entry name" value="TANGO2"/>
</dbReference>
<dbReference type="PANTHER" id="PTHR17985:SF8">
    <property type="entry name" value="TRANSPORT AND GOLGI ORGANIZATION PROTEIN 2 HOMOLOG"/>
    <property type="match status" value="1"/>
</dbReference>
<sequence>MCTFVVLRRPGHAWPVLIAANRDELRSRPWLPPGRHWPDHELVGGLDQVGGGTWMAINESGLVAGVLNRENTLGPLAGKRSRGELPLEALDHADAAAAAEALGGLDPRSYRPFNLVLADNRDAFVLCHRDPSGEFPIEVRKLGVGISFITAAEPDDPKSPRVAFHKPRFAAAPVPDPDKNDWASWEILLASRDRAPGAPAGGAMFVEGSNGFGTVCASLVALPAPGDPPRDPIWRFAAGEPERWEWVSIPTQLG</sequence>
<dbReference type="EMBL" id="BOPV01000001">
    <property type="protein sequence ID" value="GIL41892.1"/>
    <property type="molecule type" value="Genomic_DNA"/>
</dbReference>
<name>A0A8S8XIR8_9PROT</name>
<evidence type="ECO:0000313" key="1">
    <source>
        <dbReference type="EMBL" id="GIL41892.1"/>
    </source>
</evidence>
<dbReference type="Proteomes" id="UP000681075">
    <property type="component" value="Unassembled WGS sequence"/>
</dbReference>
<dbReference type="PANTHER" id="PTHR17985">
    <property type="entry name" value="SER/THR-RICH PROTEIN T10 IN DGCR REGION"/>
    <property type="match status" value="1"/>
</dbReference>
<accession>A0A8S8XIR8</accession>
<evidence type="ECO:0008006" key="3">
    <source>
        <dbReference type="Google" id="ProtNLM"/>
    </source>
</evidence>